<evidence type="ECO:0000259" key="1">
    <source>
        <dbReference type="Pfam" id="PF14111"/>
    </source>
</evidence>
<dbReference type="InterPro" id="IPR025558">
    <property type="entry name" value="DUF4283"/>
</dbReference>
<accession>A0A2C9U923</accession>
<feature type="domain" description="DUF4283" evidence="1">
    <location>
        <begin position="21"/>
        <end position="104"/>
    </location>
</feature>
<name>A0A2C9U923_MANES</name>
<evidence type="ECO:0000313" key="3">
    <source>
        <dbReference type="EMBL" id="OAY26480.1"/>
    </source>
</evidence>
<reference evidence="3" key="1">
    <citation type="submission" date="2016-02" db="EMBL/GenBank/DDBJ databases">
        <title>WGS assembly of Manihot esculenta.</title>
        <authorList>
            <person name="Bredeson J.V."/>
            <person name="Prochnik S.E."/>
            <person name="Lyons J.B."/>
            <person name="Schmutz J."/>
            <person name="Grimwood J."/>
            <person name="Vrebalov J."/>
            <person name="Bart R.S."/>
            <person name="Amuge T."/>
            <person name="Ferguson M.E."/>
            <person name="Green R."/>
            <person name="Putnam N."/>
            <person name="Stites J."/>
            <person name="Rounsley S."/>
            <person name="Rokhsar D.S."/>
        </authorList>
    </citation>
    <scope>NUCLEOTIDE SEQUENCE [LARGE SCALE GENOMIC DNA]</scope>
    <source>
        <tissue evidence="3">Leaf</tissue>
    </source>
</reference>
<dbReference type="InterPro" id="IPR025836">
    <property type="entry name" value="Zn_knuckle_CX2CX4HX4C"/>
</dbReference>
<organism evidence="3">
    <name type="scientific">Manihot esculenta</name>
    <name type="common">Cassava</name>
    <name type="synonym">Jatropha manihot</name>
    <dbReference type="NCBI Taxonomy" id="3983"/>
    <lineage>
        <taxon>Eukaryota</taxon>
        <taxon>Viridiplantae</taxon>
        <taxon>Streptophyta</taxon>
        <taxon>Embryophyta</taxon>
        <taxon>Tracheophyta</taxon>
        <taxon>Spermatophyta</taxon>
        <taxon>Magnoliopsida</taxon>
        <taxon>eudicotyledons</taxon>
        <taxon>Gunneridae</taxon>
        <taxon>Pentapetalae</taxon>
        <taxon>rosids</taxon>
        <taxon>fabids</taxon>
        <taxon>Malpighiales</taxon>
        <taxon>Euphorbiaceae</taxon>
        <taxon>Crotonoideae</taxon>
        <taxon>Manihoteae</taxon>
        <taxon>Manihot</taxon>
    </lineage>
</organism>
<evidence type="ECO:0008006" key="4">
    <source>
        <dbReference type="Google" id="ProtNLM"/>
    </source>
</evidence>
<feature type="domain" description="Zinc knuckle CX2CX4HX4C" evidence="2">
    <location>
        <begin position="140"/>
        <end position="177"/>
    </location>
</feature>
<dbReference type="PANTHER" id="PTHR31286:SF153">
    <property type="entry name" value="DUF4283 DOMAIN PROTEIN"/>
    <property type="match status" value="1"/>
</dbReference>
<sequence length="186" mass="21912">MDVDALIAQVTSRLQLEEERGRIKYCLVGRVLTDKPINFAAFEDMMASVWIPGKGMVLKDLGNNAYLFQFFHAYDIETIMLNGPWNFSQILILLKELNPHENPKTAVAQTVGTYLGEFIKSDSNNYTGFWKEYMCVRINIDIRQPLKRRMQLSKRENDWFWVDFKYERLPIFCYFCAFRSILLKVI</sequence>
<dbReference type="EMBL" id="CM004402">
    <property type="protein sequence ID" value="OAY26480.1"/>
    <property type="molecule type" value="Genomic_DNA"/>
</dbReference>
<protein>
    <recommendedName>
        <fullName evidence="4">DUF4283 domain-containing protein</fullName>
    </recommendedName>
</protein>
<dbReference type="AlphaFoldDB" id="A0A2C9U923"/>
<proteinExistence type="predicted"/>
<dbReference type="InterPro" id="IPR040256">
    <property type="entry name" value="At4g02000-like"/>
</dbReference>
<evidence type="ECO:0000259" key="2">
    <source>
        <dbReference type="Pfam" id="PF14392"/>
    </source>
</evidence>
<dbReference type="Pfam" id="PF14111">
    <property type="entry name" value="DUF4283"/>
    <property type="match status" value="1"/>
</dbReference>
<dbReference type="PANTHER" id="PTHR31286">
    <property type="entry name" value="GLYCINE-RICH CELL WALL STRUCTURAL PROTEIN 1.8-LIKE"/>
    <property type="match status" value="1"/>
</dbReference>
<dbReference type="Pfam" id="PF14392">
    <property type="entry name" value="zf-CCHC_4"/>
    <property type="match status" value="1"/>
</dbReference>
<gene>
    <name evidence="3" type="ORF">MANES_16G050700</name>
</gene>